<dbReference type="InterPro" id="IPR013264">
    <property type="entry name" value="DNAG_N"/>
</dbReference>
<dbReference type="Pfam" id="PF13155">
    <property type="entry name" value="Toprim_2"/>
    <property type="match status" value="1"/>
</dbReference>
<dbReference type="GO" id="GO:0005737">
    <property type="term" value="C:cytoplasm"/>
    <property type="evidence" value="ECO:0007669"/>
    <property type="project" value="TreeGrafter"/>
</dbReference>
<dbReference type="GO" id="GO:1990077">
    <property type="term" value="C:primosome complex"/>
    <property type="evidence" value="ECO:0007669"/>
    <property type="project" value="UniProtKB-KW"/>
</dbReference>
<feature type="zinc finger region" description="CHC2-type" evidence="12 14">
    <location>
        <begin position="34"/>
        <end position="58"/>
    </location>
</feature>
<dbReference type="InterPro" id="IPR002694">
    <property type="entry name" value="Znf_CHC2"/>
</dbReference>
<comment type="caution">
    <text evidence="17">The sequence shown here is derived from an EMBL/GenBank/DDBJ whole genome shotgun (WGS) entry which is preliminary data.</text>
</comment>
<evidence type="ECO:0000256" key="7">
    <source>
        <dbReference type="ARBA" id="ARBA00022771"/>
    </source>
</evidence>
<dbReference type="Gene3D" id="3.40.1360.10">
    <property type="match status" value="1"/>
</dbReference>
<keyword evidence="4 12" id="KW-0548">Nucleotidyltransferase</keyword>
<dbReference type="GO" id="GO:0003899">
    <property type="term" value="F:DNA-directed RNA polymerase activity"/>
    <property type="evidence" value="ECO:0007669"/>
    <property type="project" value="UniProtKB-UniRule"/>
</dbReference>
<comment type="domain">
    <text evidence="12">Contains an N-terminal zinc-binding domain, a central core domain that contains the primase activity, and a C-terminal DnaB-binding domain.</text>
</comment>
<evidence type="ECO:0000313" key="17">
    <source>
        <dbReference type="EMBL" id="OGY12895.1"/>
    </source>
</evidence>
<feature type="coiled-coil region" evidence="15">
    <location>
        <begin position="540"/>
        <end position="586"/>
    </location>
</feature>
<dbReference type="Gene3D" id="1.10.860.10">
    <property type="entry name" value="DNAb Helicase, Chain A"/>
    <property type="match status" value="1"/>
</dbReference>
<dbReference type="Proteomes" id="UP000177685">
    <property type="component" value="Unassembled WGS sequence"/>
</dbReference>
<keyword evidence="9" id="KW-0460">Magnesium</keyword>
<proteinExistence type="inferred from homology"/>
<dbReference type="InterPro" id="IPR006171">
    <property type="entry name" value="TOPRIM_dom"/>
</dbReference>
<dbReference type="PIRSF" id="PIRSF002811">
    <property type="entry name" value="DnaG"/>
    <property type="match status" value="1"/>
</dbReference>
<evidence type="ECO:0000256" key="13">
    <source>
        <dbReference type="PIRNR" id="PIRNR002811"/>
    </source>
</evidence>
<evidence type="ECO:0000256" key="1">
    <source>
        <dbReference type="ARBA" id="ARBA00022478"/>
    </source>
</evidence>
<dbReference type="GO" id="GO:0008270">
    <property type="term" value="F:zinc ion binding"/>
    <property type="evidence" value="ECO:0007669"/>
    <property type="project" value="UniProtKB-UniRule"/>
</dbReference>
<dbReference type="InterPro" id="IPR050219">
    <property type="entry name" value="DnaG_primase"/>
</dbReference>
<evidence type="ECO:0000313" key="18">
    <source>
        <dbReference type="Proteomes" id="UP000177685"/>
    </source>
</evidence>
<dbReference type="Pfam" id="PF01807">
    <property type="entry name" value="Zn_ribbon_DnaG"/>
    <property type="match status" value="1"/>
</dbReference>
<feature type="domain" description="Toprim" evidence="16">
    <location>
        <begin position="252"/>
        <end position="333"/>
    </location>
</feature>
<dbReference type="SMART" id="SM00493">
    <property type="entry name" value="TOPRIM"/>
    <property type="match status" value="1"/>
</dbReference>
<reference evidence="17 18" key="1">
    <citation type="journal article" date="2016" name="Nat. Commun.">
        <title>Thousands of microbial genomes shed light on interconnected biogeochemical processes in an aquifer system.</title>
        <authorList>
            <person name="Anantharaman K."/>
            <person name="Brown C.T."/>
            <person name="Hug L.A."/>
            <person name="Sharon I."/>
            <person name="Castelle C.J."/>
            <person name="Probst A.J."/>
            <person name="Thomas B.C."/>
            <person name="Singh A."/>
            <person name="Wilkins M.J."/>
            <person name="Karaoz U."/>
            <person name="Brodie E.L."/>
            <person name="Williams K.H."/>
            <person name="Hubbard S.S."/>
            <person name="Banfield J.F."/>
        </authorList>
    </citation>
    <scope>NUCLEOTIDE SEQUENCE [LARGE SCALE GENOMIC DNA]</scope>
</reference>
<keyword evidence="1 12" id="KW-0240">DNA-directed RNA polymerase</keyword>
<dbReference type="PANTHER" id="PTHR30313">
    <property type="entry name" value="DNA PRIMASE"/>
    <property type="match status" value="1"/>
</dbReference>
<dbReference type="SUPFAM" id="SSF56731">
    <property type="entry name" value="DNA primase core"/>
    <property type="match status" value="1"/>
</dbReference>
<keyword evidence="6 12" id="KW-0479">Metal-binding</keyword>
<evidence type="ECO:0000256" key="2">
    <source>
        <dbReference type="ARBA" id="ARBA00022515"/>
    </source>
</evidence>
<evidence type="ECO:0000256" key="14">
    <source>
        <dbReference type="PIRSR" id="PIRSR002811-1"/>
    </source>
</evidence>
<dbReference type="PANTHER" id="PTHR30313:SF2">
    <property type="entry name" value="DNA PRIMASE"/>
    <property type="match status" value="1"/>
</dbReference>
<evidence type="ECO:0000256" key="8">
    <source>
        <dbReference type="ARBA" id="ARBA00022833"/>
    </source>
</evidence>
<dbReference type="InterPro" id="IPR016136">
    <property type="entry name" value="DNA_helicase_N/primase_C"/>
</dbReference>
<evidence type="ECO:0000256" key="6">
    <source>
        <dbReference type="ARBA" id="ARBA00022723"/>
    </source>
</evidence>
<sequence>MDQIEEIKRKTDVVELISESVELKRAGRNFKGLCPFHGEKTPSFMVTPELQIFKCFGCGLGGDCFRYVQEFEKVDFPQALKILADRVGVKLKPLKGFTGYEEREEIYRINYTAGEFYKYVLNTHKAGEKARVYLKQRKITPEAIKDFGLGYSPDQPSALVDYLTKKRGYSPKVIENSGLVVFRGSQYFDRFRGRIIFPLKDHLGNVLAFAGRVIEDRGEVAKYINGPDTQVYKKGRTLYGLDVARSEIKKAGRAIIVEGELDCISCWQVGIKNVVAIKGSALTEDQASLLFRFCSEVVLALDSDFAGDAAARRGLEIMKTQGFSVKVAVLGKYKDPDEMADKDPEGLKKALENAEEVHDFLINSVFKRYDTQTTEGKSKISREIAPILALIEDEIIKSHCVKIVAQRLQVPEEAVLSQVAKREVKQAAVQNSQEKNSEIRTGRVITEEHLLSLLLNFSPSTLQDEDTTAVFQSPGAKRIIEELQNQYGGKIENFDPAVFAKKLPDELVDLFASLFLASGEHNDPEFVKKEIESAKRNLAVMQTKEEIEKLTFKIREFESQGKQEDVVSFEEKLTELSRQLTKLRSESL</sequence>
<dbReference type="FunFam" id="3.90.580.10:FF:000001">
    <property type="entry name" value="DNA primase"/>
    <property type="match status" value="1"/>
</dbReference>
<dbReference type="CDD" id="cd03364">
    <property type="entry name" value="TOPRIM_DnaG_primases"/>
    <property type="match status" value="1"/>
</dbReference>
<dbReference type="AlphaFoldDB" id="A0A1G1VBX8"/>
<dbReference type="InterPro" id="IPR034151">
    <property type="entry name" value="TOPRIM_DnaG_bac"/>
</dbReference>
<keyword evidence="11 12" id="KW-0804">Transcription</keyword>
<dbReference type="InterPro" id="IPR037068">
    <property type="entry name" value="DNA_primase_core_N_sf"/>
</dbReference>
<evidence type="ECO:0000256" key="10">
    <source>
        <dbReference type="ARBA" id="ARBA00023125"/>
    </source>
</evidence>
<dbReference type="GO" id="GO:0006269">
    <property type="term" value="P:DNA replication, synthesis of primer"/>
    <property type="evidence" value="ECO:0007669"/>
    <property type="project" value="UniProtKB-UniRule"/>
</dbReference>
<dbReference type="InterPro" id="IPR030846">
    <property type="entry name" value="DnaG_bac"/>
</dbReference>
<dbReference type="Pfam" id="PF08275">
    <property type="entry name" value="DNAG_N"/>
    <property type="match status" value="1"/>
</dbReference>
<dbReference type="Gene3D" id="3.90.980.10">
    <property type="entry name" value="DNA primase, catalytic core, N-terminal domain"/>
    <property type="match status" value="1"/>
</dbReference>
<keyword evidence="7 12" id="KW-0863">Zinc-finger</keyword>
<protein>
    <recommendedName>
        <fullName evidence="12 13">DNA primase</fullName>
        <ecNumber evidence="12">2.7.7.101</ecNumber>
    </recommendedName>
</protein>
<dbReference type="InterPro" id="IPR006295">
    <property type="entry name" value="DNA_primase_DnaG"/>
</dbReference>
<evidence type="ECO:0000256" key="5">
    <source>
        <dbReference type="ARBA" id="ARBA00022705"/>
    </source>
</evidence>
<keyword evidence="10 12" id="KW-0238">DNA-binding</keyword>
<evidence type="ECO:0000256" key="11">
    <source>
        <dbReference type="ARBA" id="ARBA00023163"/>
    </source>
</evidence>
<comment type="similarity">
    <text evidence="12 13">Belongs to the DnaG primase family.</text>
</comment>
<evidence type="ECO:0000256" key="15">
    <source>
        <dbReference type="SAM" id="Coils"/>
    </source>
</evidence>
<dbReference type="HAMAP" id="MF_00974">
    <property type="entry name" value="DNA_primase_DnaG"/>
    <property type="match status" value="1"/>
</dbReference>
<dbReference type="GO" id="GO:0000428">
    <property type="term" value="C:DNA-directed RNA polymerase complex"/>
    <property type="evidence" value="ECO:0007669"/>
    <property type="project" value="UniProtKB-KW"/>
</dbReference>
<comment type="cofactor">
    <cofactor evidence="12 13 14">
        <name>Zn(2+)</name>
        <dbReference type="ChEBI" id="CHEBI:29105"/>
    </cofactor>
    <text evidence="12 13 14">Binds 1 zinc ion per monomer.</text>
</comment>
<dbReference type="PROSITE" id="PS50880">
    <property type="entry name" value="TOPRIM"/>
    <property type="match status" value="1"/>
</dbReference>
<keyword evidence="15" id="KW-0175">Coiled coil</keyword>
<evidence type="ECO:0000256" key="4">
    <source>
        <dbReference type="ARBA" id="ARBA00022695"/>
    </source>
</evidence>
<comment type="catalytic activity">
    <reaction evidence="12">
        <text>ssDNA + n NTP = ssDNA/pppN(pN)n-1 hybrid + (n-1) diphosphate.</text>
        <dbReference type="EC" id="2.7.7.101"/>
    </reaction>
</comment>
<keyword evidence="3 12" id="KW-0808">Transferase</keyword>
<dbReference type="Gene3D" id="3.90.580.10">
    <property type="entry name" value="Zinc finger, CHC2-type domain"/>
    <property type="match status" value="1"/>
</dbReference>
<evidence type="ECO:0000256" key="9">
    <source>
        <dbReference type="ARBA" id="ARBA00022842"/>
    </source>
</evidence>
<dbReference type="SMART" id="SM00400">
    <property type="entry name" value="ZnF_CHCC"/>
    <property type="match status" value="1"/>
</dbReference>
<keyword evidence="5 12" id="KW-0235">DNA replication</keyword>
<dbReference type="EC" id="2.7.7.101" evidence="12"/>
<gene>
    <name evidence="12" type="primary">dnaG</name>
    <name evidence="17" type="ORF">A3A58_02970</name>
</gene>
<evidence type="ECO:0000256" key="3">
    <source>
        <dbReference type="ARBA" id="ARBA00022679"/>
    </source>
</evidence>
<dbReference type="InterPro" id="IPR019475">
    <property type="entry name" value="DNA_primase_DnaB-bd"/>
</dbReference>
<comment type="subunit">
    <text evidence="12">Monomer. Interacts with DnaB.</text>
</comment>
<keyword evidence="2 12" id="KW-0639">Primosome</keyword>
<dbReference type="GO" id="GO:0003677">
    <property type="term" value="F:DNA binding"/>
    <property type="evidence" value="ECO:0007669"/>
    <property type="project" value="UniProtKB-KW"/>
</dbReference>
<dbReference type="SUPFAM" id="SSF57783">
    <property type="entry name" value="Zinc beta-ribbon"/>
    <property type="match status" value="1"/>
</dbReference>
<dbReference type="InterPro" id="IPR036977">
    <property type="entry name" value="DNA_primase_Znf_CHC2"/>
</dbReference>
<evidence type="ECO:0000259" key="16">
    <source>
        <dbReference type="PROSITE" id="PS50880"/>
    </source>
</evidence>
<accession>A0A1G1VBX8</accession>
<comment type="function">
    <text evidence="12 13">RNA polymerase that catalyzes the synthesis of short RNA molecules used as primers for DNA polymerase during DNA replication.</text>
</comment>
<dbReference type="NCBIfam" id="TIGR01391">
    <property type="entry name" value="dnaG"/>
    <property type="match status" value="1"/>
</dbReference>
<evidence type="ECO:0000256" key="12">
    <source>
        <dbReference type="HAMAP-Rule" id="MF_00974"/>
    </source>
</evidence>
<keyword evidence="8 12" id="KW-0862">Zinc</keyword>
<organism evidence="17 18">
    <name type="scientific">Candidatus Blackburnbacteria bacterium RIFCSPLOWO2_01_FULL_41_27</name>
    <dbReference type="NCBI Taxonomy" id="1797520"/>
    <lineage>
        <taxon>Bacteria</taxon>
        <taxon>Candidatus Blackburniibacteriota</taxon>
    </lineage>
</organism>
<dbReference type="Pfam" id="PF10410">
    <property type="entry name" value="DnaB_bind"/>
    <property type="match status" value="1"/>
</dbReference>
<dbReference type="EMBL" id="MHCD01000045">
    <property type="protein sequence ID" value="OGY12895.1"/>
    <property type="molecule type" value="Genomic_DNA"/>
</dbReference>
<name>A0A1G1VBX8_9BACT</name>